<feature type="domain" description="ACT" evidence="13">
    <location>
        <begin position="16"/>
        <end position="92"/>
    </location>
</feature>
<evidence type="ECO:0000256" key="4">
    <source>
        <dbReference type="ARBA" id="ARBA00012640"/>
    </source>
</evidence>
<evidence type="ECO:0000256" key="7">
    <source>
        <dbReference type="ARBA" id="ARBA00022801"/>
    </source>
</evidence>
<sequence>MTEEFDALERRPDTLLITLAGNDRPGLTSATLATLALAGVDVVDLEQIVLRARLVLGLLVTAPADPASTDALKHAIEETAHALDMTVEIEDGVGDTPREHSDRARVTVLGLPLKAAALASVTRTIAAAGGNIDRIIRLARYPVTAFDLHVSGASPEELRVTLSAEAAAQGVDIAVQPANLARRGMRLIVMDVDSTLIDGEVIEMIAAHAGYEKEVASVTEAAMRGELDFEESLRARVKYLKGVPATALDEVYAGLQLNPGARTMVRTLRRLGYRFAIVSGGFSQITDRLAADLGIHYARANELEIVDGVLTGEVVGEVVDRAGKARALREFAAEIGIPEAATVAIGDGANDLDMLAAAGLGIAYNAKPAVRSAAGTAINVPYLDTIMYLLGISREEIEAADAEAGIVTPAPPLI</sequence>
<evidence type="ECO:0000256" key="2">
    <source>
        <dbReference type="ARBA" id="ARBA00005135"/>
    </source>
</evidence>
<dbReference type="RefSeq" id="WP_189120145.1">
    <property type="nucleotide sequence ID" value="NZ_BMRK01000019.1"/>
</dbReference>
<evidence type="ECO:0000256" key="12">
    <source>
        <dbReference type="ARBA" id="ARBA00048523"/>
    </source>
</evidence>
<evidence type="ECO:0000256" key="11">
    <source>
        <dbReference type="ARBA" id="ARBA00048138"/>
    </source>
</evidence>
<comment type="similarity">
    <text evidence="3">Belongs to the HAD-like hydrolase superfamily. SerB family.</text>
</comment>
<name>A0ABQ5SQW2_9ACTN</name>
<dbReference type="SFLD" id="SFLDG01136">
    <property type="entry name" value="C1.6:_Phosphoserine_Phosphatas"/>
    <property type="match status" value="1"/>
</dbReference>
<evidence type="ECO:0000256" key="6">
    <source>
        <dbReference type="ARBA" id="ARBA00022723"/>
    </source>
</evidence>
<dbReference type="SFLD" id="SFLDF00029">
    <property type="entry name" value="phosphoserine_phosphatase"/>
    <property type="match status" value="1"/>
</dbReference>
<dbReference type="NCBIfam" id="TIGR01488">
    <property type="entry name" value="HAD-SF-IB"/>
    <property type="match status" value="1"/>
</dbReference>
<dbReference type="EC" id="3.1.3.3" evidence="4"/>
<comment type="caution">
    <text evidence="14">The sequence shown here is derived from an EMBL/GenBank/DDBJ whole genome shotgun (WGS) entry which is preliminary data.</text>
</comment>
<dbReference type="InterPro" id="IPR002912">
    <property type="entry name" value="ACT_dom"/>
</dbReference>
<keyword evidence="6" id="KW-0479">Metal-binding</keyword>
<keyword evidence="8" id="KW-0460">Magnesium</keyword>
<dbReference type="NCBIfam" id="TIGR00338">
    <property type="entry name" value="serB"/>
    <property type="match status" value="1"/>
</dbReference>
<dbReference type="Pfam" id="PF13740">
    <property type="entry name" value="ACT_6"/>
    <property type="match status" value="1"/>
</dbReference>
<dbReference type="SFLD" id="SFLDG01137">
    <property type="entry name" value="C1.6.1:_Phosphoserine_Phosphat"/>
    <property type="match status" value="1"/>
</dbReference>
<comment type="cofactor">
    <cofactor evidence="1">
        <name>Mg(2+)</name>
        <dbReference type="ChEBI" id="CHEBI:18420"/>
    </cofactor>
</comment>
<keyword evidence="15" id="KW-1185">Reference proteome</keyword>
<dbReference type="Gene3D" id="3.30.70.260">
    <property type="match status" value="2"/>
</dbReference>
<dbReference type="InterPro" id="IPR023214">
    <property type="entry name" value="HAD_sf"/>
</dbReference>
<evidence type="ECO:0000256" key="1">
    <source>
        <dbReference type="ARBA" id="ARBA00001946"/>
    </source>
</evidence>
<dbReference type="CDD" id="cd04870">
    <property type="entry name" value="ACT_PSP_1"/>
    <property type="match status" value="1"/>
</dbReference>
<dbReference type="PROSITE" id="PS51671">
    <property type="entry name" value="ACT"/>
    <property type="match status" value="1"/>
</dbReference>
<dbReference type="SUPFAM" id="SSF56784">
    <property type="entry name" value="HAD-like"/>
    <property type="match status" value="1"/>
</dbReference>
<dbReference type="Pfam" id="PF21086">
    <property type="entry name" value="ACT_PSP_2"/>
    <property type="match status" value="1"/>
</dbReference>
<dbReference type="InterPro" id="IPR036412">
    <property type="entry name" value="HAD-like_sf"/>
</dbReference>
<organism evidence="14 15">
    <name type="scientific">Nocardioides luteus</name>
    <dbReference type="NCBI Taxonomy" id="1844"/>
    <lineage>
        <taxon>Bacteria</taxon>
        <taxon>Bacillati</taxon>
        <taxon>Actinomycetota</taxon>
        <taxon>Actinomycetes</taxon>
        <taxon>Propionibacteriales</taxon>
        <taxon>Nocardioidaceae</taxon>
        <taxon>Nocardioides</taxon>
    </lineage>
</organism>
<dbReference type="SFLD" id="SFLDS00003">
    <property type="entry name" value="Haloacid_Dehalogenase"/>
    <property type="match status" value="1"/>
</dbReference>
<comment type="pathway">
    <text evidence="2">Amino-acid biosynthesis; L-serine biosynthesis; L-serine from 3-phospho-D-glycerate: step 3/3.</text>
</comment>
<reference evidence="14" key="1">
    <citation type="journal article" date="2014" name="Int. J. Syst. Evol. Microbiol.">
        <title>Complete genome of a new Firmicutes species belonging to the dominant human colonic microbiota ('Ruminococcus bicirculans') reveals two chromosomes and a selective capacity to utilize plant glucans.</title>
        <authorList>
            <consortium name="NISC Comparative Sequencing Program"/>
            <person name="Wegmann U."/>
            <person name="Louis P."/>
            <person name="Goesmann A."/>
            <person name="Henrissat B."/>
            <person name="Duncan S.H."/>
            <person name="Flint H.J."/>
        </authorList>
    </citation>
    <scope>NUCLEOTIDE SEQUENCE</scope>
    <source>
        <strain evidence="14">VKM Ac-1246</strain>
    </source>
</reference>
<keyword evidence="7" id="KW-0378">Hydrolase</keyword>
<evidence type="ECO:0000313" key="15">
    <source>
        <dbReference type="Proteomes" id="UP001142292"/>
    </source>
</evidence>
<dbReference type="InterPro" id="IPR004469">
    <property type="entry name" value="PSP"/>
</dbReference>
<accession>A0ABQ5SQW2</accession>
<dbReference type="Proteomes" id="UP001142292">
    <property type="component" value="Unassembled WGS sequence"/>
</dbReference>
<dbReference type="EMBL" id="BSEL01000002">
    <property type="protein sequence ID" value="GLJ66552.1"/>
    <property type="molecule type" value="Genomic_DNA"/>
</dbReference>
<evidence type="ECO:0000256" key="5">
    <source>
        <dbReference type="ARBA" id="ARBA00022605"/>
    </source>
</evidence>
<dbReference type="InterPro" id="IPR049148">
    <property type="entry name" value="PSP_ACT"/>
</dbReference>
<evidence type="ECO:0000256" key="8">
    <source>
        <dbReference type="ARBA" id="ARBA00022842"/>
    </source>
</evidence>
<dbReference type="InterPro" id="IPR045865">
    <property type="entry name" value="ACT-like_dom_sf"/>
</dbReference>
<evidence type="ECO:0000256" key="3">
    <source>
        <dbReference type="ARBA" id="ARBA00009184"/>
    </source>
</evidence>
<dbReference type="Pfam" id="PF12710">
    <property type="entry name" value="HAD"/>
    <property type="match status" value="1"/>
</dbReference>
<evidence type="ECO:0000256" key="10">
    <source>
        <dbReference type="ARBA" id="ARBA00031693"/>
    </source>
</evidence>
<evidence type="ECO:0000259" key="13">
    <source>
        <dbReference type="PROSITE" id="PS51671"/>
    </source>
</evidence>
<dbReference type="Gene3D" id="3.40.50.1000">
    <property type="entry name" value="HAD superfamily/HAD-like"/>
    <property type="match status" value="1"/>
</dbReference>
<dbReference type="PANTHER" id="PTHR43344">
    <property type="entry name" value="PHOSPHOSERINE PHOSPHATASE"/>
    <property type="match status" value="1"/>
</dbReference>
<dbReference type="PANTHER" id="PTHR43344:SF2">
    <property type="entry name" value="PHOSPHOSERINE PHOSPHATASE"/>
    <property type="match status" value="1"/>
</dbReference>
<gene>
    <name evidence="14" type="ORF">GCM10017579_05880</name>
</gene>
<evidence type="ECO:0000256" key="9">
    <source>
        <dbReference type="ARBA" id="ARBA00023299"/>
    </source>
</evidence>
<protein>
    <recommendedName>
        <fullName evidence="4">phosphoserine phosphatase</fullName>
        <ecNumber evidence="4">3.1.3.3</ecNumber>
    </recommendedName>
    <alternativeName>
        <fullName evidence="10">O-phosphoserine phosphohydrolase</fullName>
    </alternativeName>
</protein>
<keyword evidence="9" id="KW-0718">Serine biosynthesis</keyword>
<reference evidence="14" key="2">
    <citation type="submission" date="2023-01" db="EMBL/GenBank/DDBJ databases">
        <authorList>
            <person name="Sun Q."/>
            <person name="Evtushenko L."/>
        </authorList>
    </citation>
    <scope>NUCLEOTIDE SEQUENCE</scope>
    <source>
        <strain evidence="14">VKM Ac-1246</strain>
    </source>
</reference>
<dbReference type="CDD" id="cd07500">
    <property type="entry name" value="HAD_PSP"/>
    <property type="match status" value="1"/>
</dbReference>
<keyword evidence="5" id="KW-0028">Amino-acid biosynthesis</keyword>
<proteinExistence type="inferred from homology"/>
<dbReference type="InterPro" id="IPR050582">
    <property type="entry name" value="HAD-like_SerB"/>
</dbReference>
<evidence type="ECO:0000313" key="14">
    <source>
        <dbReference type="EMBL" id="GLJ66552.1"/>
    </source>
</evidence>
<comment type="catalytic activity">
    <reaction evidence="12">
        <text>O-phospho-D-serine + H2O = D-serine + phosphate</text>
        <dbReference type="Rhea" id="RHEA:24873"/>
        <dbReference type="ChEBI" id="CHEBI:15377"/>
        <dbReference type="ChEBI" id="CHEBI:35247"/>
        <dbReference type="ChEBI" id="CHEBI:43474"/>
        <dbReference type="ChEBI" id="CHEBI:58680"/>
        <dbReference type="EC" id="3.1.3.3"/>
    </reaction>
</comment>
<comment type="catalytic activity">
    <reaction evidence="11">
        <text>O-phospho-L-serine + H2O = L-serine + phosphate</text>
        <dbReference type="Rhea" id="RHEA:21208"/>
        <dbReference type="ChEBI" id="CHEBI:15377"/>
        <dbReference type="ChEBI" id="CHEBI:33384"/>
        <dbReference type="ChEBI" id="CHEBI:43474"/>
        <dbReference type="ChEBI" id="CHEBI:57524"/>
        <dbReference type="EC" id="3.1.3.3"/>
    </reaction>
</comment>
<dbReference type="SUPFAM" id="SSF55021">
    <property type="entry name" value="ACT-like"/>
    <property type="match status" value="1"/>
</dbReference>